<feature type="region of interest" description="Disordered" evidence="5">
    <location>
        <begin position="1"/>
        <end position="23"/>
    </location>
</feature>
<evidence type="ECO:0000259" key="6">
    <source>
        <dbReference type="Pfam" id="PF05175"/>
    </source>
</evidence>
<evidence type="ECO:0000256" key="3">
    <source>
        <dbReference type="ARBA" id="ARBA00022603"/>
    </source>
</evidence>
<reference evidence="7" key="1">
    <citation type="submission" date="2013-08" db="EMBL/GenBank/DDBJ databases">
        <authorList>
            <person name="Mendez C."/>
            <person name="Richter M."/>
            <person name="Ferrer M."/>
            <person name="Sanchez J."/>
        </authorList>
    </citation>
    <scope>NUCLEOTIDE SEQUENCE</scope>
</reference>
<feature type="non-terminal residue" evidence="7">
    <location>
        <position position="151"/>
    </location>
</feature>
<dbReference type="InterPro" id="IPR046977">
    <property type="entry name" value="RsmC/RlmG"/>
</dbReference>
<dbReference type="GO" id="GO:0003676">
    <property type="term" value="F:nucleic acid binding"/>
    <property type="evidence" value="ECO:0007669"/>
    <property type="project" value="InterPro"/>
</dbReference>
<sequence>MNEDPGGEVPFTDHYYSTQPRSPSERAGLKFLYRGEILKFTVDRGIFASRELDPGTDLLITKLEIGRSDRVLDLGCGWGAIGVAAAKASPEARVVMVDVNRRAVRLARENLAQNRLTNAEVRTGSMFEAVPGERFDVIATNPPYRIGRPQI</sequence>
<dbReference type="Pfam" id="PF05175">
    <property type="entry name" value="MTS"/>
    <property type="match status" value="1"/>
</dbReference>
<dbReference type="GO" id="GO:0006364">
    <property type="term" value="P:rRNA processing"/>
    <property type="evidence" value="ECO:0007669"/>
    <property type="project" value="UniProtKB-KW"/>
</dbReference>
<evidence type="ECO:0000256" key="2">
    <source>
        <dbReference type="ARBA" id="ARBA00022552"/>
    </source>
</evidence>
<dbReference type="InterPro" id="IPR007848">
    <property type="entry name" value="Small_mtfrase_dom"/>
</dbReference>
<organism evidence="7">
    <name type="scientific">mine drainage metagenome</name>
    <dbReference type="NCBI Taxonomy" id="410659"/>
    <lineage>
        <taxon>unclassified sequences</taxon>
        <taxon>metagenomes</taxon>
        <taxon>ecological metagenomes</taxon>
    </lineage>
</organism>
<evidence type="ECO:0000256" key="4">
    <source>
        <dbReference type="ARBA" id="ARBA00022679"/>
    </source>
</evidence>
<keyword evidence="3 7" id="KW-0489">Methyltransferase</keyword>
<gene>
    <name evidence="7" type="ORF">B1B_11120</name>
</gene>
<evidence type="ECO:0000256" key="1">
    <source>
        <dbReference type="ARBA" id="ARBA00022490"/>
    </source>
</evidence>
<dbReference type="GO" id="GO:0032259">
    <property type="term" value="P:methylation"/>
    <property type="evidence" value="ECO:0007669"/>
    <property type="project" value="UniProtKB-KW"/>
</dbReference>
<keyword evidence="1" id="KW-0963">Cytoplasm</keyword>
<dbReference type="GO" id="GO:0008757">
    <property type="term" value="F:S-adenosylmethionine-dependent methyltransferase activity"/>
    <property type="evidence" value="ECO:0007669"/>
    <property type="project" value="InterPro"/>
</dbReference>
<proteinExistence type="predicted"/>
<protein>
    <submittedName>
        <fullName evidence="7">Methyltransferase small</fullName>
    </submittedName>
</protein>
<accession>T1A1F9</accession>
<evidence type="ECO:0000256" key="5">
    <source>
        <dbReference type="SAM" id="MobiDB-lite"/>
    </source>
</evidence>
<dbReference type="PANTHER" id="PTHR47816">
    <property type="entry name" value="RIBOSOMAL RNA SMALL SUBUNIT METHYLTRANSFERASE C"/>
    <property type="match status" value="1"/>
</dbReference>
<dbReference type="PANTHER" id="PTHR47816:SF4">
    <property type="entry name" value="RIBOSOMAL RNA SMALL SUBUNIT METHYLTRANSFERASE C"/>
    <property type="match status" value="1"/>
</dbReference>
<dbReference type="EMBL" id="AUZY01007201">
    <property type="protein sequence ID" value="EQD50763.1"/>
    <property type="molecule type" value="Genomic_DNA"/>
</dbReference>
<keyword evidence="2" id="KW-0698">rRNA processing</keyword>
<dbReference type="Gene3D" id="3.40.50.150">
    <property type="entry name" value="Vaccinia Virus protein VP39"/>
    <property type="match status" value="1"/>
</dbReference>
<dbReference type="PROSITE" id="PS00092">
    <property type="entry name" value="N6_MTASE"/>
    <property type="match status" value="1"/>
</dbReference>
<dbReference type="AlphaFoldDB" id="T1A1F9"/>
<evidence type="ECO:0000313" key="7">
    <source>
        <dbReference type="EMBL" id="EQD50763.1"/>
    </source>
</evidence>
<keyword evidence="4 7" id="KW-0808">Transferase</keyword>
<reference evidence="7" key="2">
    <citation type="journal article" date="2014" name="ISME J.">
        <title>Microbial stratification in low pH oxic and suboxic macroscopic growths along an acid mine drainage.</title>
        <authorList>
            <person name="Mendez-Garcia C."/>
            <person name="Mesa V."/>
            <person name="Sprenger R.R."/>
            <person name="Richter M."/>
            <person name="Diez M.S."/>
            <person name="Solano J."/>
            <person name="Bargiela R."/>
            <person name="Golyshina O.V."/>
            <person name="Manteca A."/>
            <person name="Ramos J.L."/>
            <person name="Gallego J.R."/>
            <person name="Llorente I."/>
            <person name="Martins Dos Santos V.A."/>
            <person name="Jensen O.N."/>
            <person name="Pelaez A.I."/>
            <person name="Sanchez J."/>
            <person name="Ferrer M."/>
        </authorList>
    </citation>
    <scope>NUCLEOTIDE SEQUENCE</scope>
</reference>
<dbReference type="InterPro" id="IPR002052">
    <property type="entry name" value="DNA_methylase_N6_adenine_CS"/>
</dbReference>
<dbReference type="CDD" id="cd02440">
    <property type="entry name" value="AdoMet_MTases"/>
    <property type="match status" value="1"/>
</dbReference>
<comment type="caution">
    <text evidence="7">The sequence shown here is derived from an EMBL/GenBank/DDBJ whole genome shotgun (WGS) entry which is preliminary data.</text>
</comment>
<dbReference type="SUPFAM" id="SSF53335">
    <property type="entry name" value="S-adenosyl-L-methionine-dependent methyltransferases"/>
    <property type="match status" value="1"/>
</dbReference>
<feature type="domain" description="Methyltransferase small" evidence="6">
    <location>
        <begin position="39"/>
        <end position="148"/>
    </location>
</feature>
<dbReference type="InterPro" id="IPR029063">
    <property type="entry name" value="SAM-dependent_MTases_sf"/>
</dbReference>
<name>T1A1F9_9ZZZZ</name>